<gene>
    <name evidence="3" type="ORF">G6F64_004243</name>
</gene>
<evidence type="ECO:0000313" key="3">
    <source>
        <dbReference type="EMBL" id="KAG1310863.1"/>
    </source>
</evidence>
<reference evidence="3" key="1">
    <citation type="journal article" date="2020" name="Microb. Genom.">
        <title>Genetic diversity of clinical and environmental Mucorales isolates obtained from an investigation of mucormycosis cases among solid organ transplant recipients.</title>
        <authorList>
            <person name="Nguyen M.H."/>
            <person name="Kaul D."/>
            <person name="Muto C."/>
            <person name="Cheng S.J."/>
            <person name="Richter R.A."/>
            <person name="Bruno V.M."/>
            <person name="Liu G."/>
            <person name="Beyhan S."/>
            <person name="Sundermann A.J."/>
            <person name="Mounaud S."/>
            <person name="Pasculle A.W."/>
            <person name="Nierman W.C."/>
            <person name="Driscoll E."/>
            <person name="Cumbie R."/>
            <person name="Clancy C.J."/>
            <person name="Dupont C.L."/>
        </authorList>
    </citation>
    <scope>NUCLEOTIDE SEQUENCE</scope>
    <source>
        <strain evidence="3">GL11</strain>
    </source>
</reference>
<keyword evidence="2" id="KW-0732">Signal</keyword>
<evidence type="ECO:0000313" key="4">
    <source>
        <dbReference type="Proteomes" id="UP000716291"/>
    </source>
</evidence>
<feature type="region of interest" description="Disordered" evidence="1">
    <location>
        <begin position="367"/>
        <end position="430"/>
    </location>
</feature>
<comment type="caution">
    <text evidence="3">The sequence shown here is derived from an EMBL/GenBank/DDBJ whole genome shotgun (WGS) entry which is preliminary data.</text>
</comment>
<evidence type="ECO:0000256" key="1">
    <source>
        <dbReference type="SAM" id="MobiDB-lite"/>
    </source>
</evidence>
<feature type="compositionally biased region" description="Basic and acidic residues" evidence="1">
    <location>
        <begin position="408"/>
        <end position="417"/>
    </location>
</feature>
<proteinExistence type="predicted"/>
<evidence type="ECO:0000256" key="2">
    <source>
        <dbReference type="SAM" id="SignalP"/>
    </source>
</evidence>
<evidence type="ECO:0008006" key="5">
    <source>
        <dbReference type="Google" id="ProtNLM"/>
    </source>
</evidence>
<dbReference type="AlphaFoldDB" id="A0A9P7BTX4"/>
<name>A0A9P7BTX4_RHIOR</name>
<organism evidence="3 4">
    <name type="scientific">Rhizopus oryzae</name>
    <name type="common">Mucormycosis agent</name>
    <name type="synonym">Rhizopus arrhizus var. delemar</name>
    <dbReference type="NCBI Taxonomy" id="64495"/>
    <lineage>
        <taxon>Eukaryota</taxon>
        <taxon>Fungi</taxon>
        <taxon>Fungi incertae sedis</taxon>
        <taxon>Mucoromycota</taxon>
        <taxon>Mucoromycotina</taxon>
        <taxon>Mucoromycetes</taxon>
        <taxon>Mucorales</taxon>
        <taxon>Mucorineae</taxon>
        <taxon>Rhizopodaceae</taxon>
        <taxon>Rhizopus</taxon>
    </lineage>
</organism>
<feature type="compositionally biased region" description="Polar residues" evidence="1">
    <location>
        <begin position="378"/>
        <end position="387"/>
    </location>
</feature>
<feature type="region of interest" description="Disordered" evidence="1">
    <location>
        <begin position="307"/>
        <end position="334"/>
    </location>
</feature>
<feature type="compositionally biased region" description="Polar residues" evidence="1">
    <location>
        <begin position="419"/>
        <end position="430"/>
    </location>
</feature>
<feature type="signal peptide" evidence="2">
    <location>
        <begin position="1"/>
        <end position="24"/>
    </location>
</feature>
<feature type="chain" id="PRO_5040391945" description="SMP-LTD domain-containing protein" evidence="2">
    <location>
        <begin position="25"/>
        <end position="430"/>
    </location>
</feature>
<keyword evidence="4" id="KW-1185">Reference proteome</keyword>
<sequence length="430" mass="46999">MYAQFSGLFSSLLLLTTLISGLSAAVCSPLSGVPTGDLLLTAFLLLINSWSLVLCRTNQNAPLPSIEGTHNIRSQSTSGQDSAALWQTFTAYSKAIRGPSVKTFEDPAAKMASRQRRQARIWIRSAEKNNVAFEMPKAVLPATFFKALAAQFPTAIGVVPVKQGDHHGAIVAFDITLSSDNSIYRISLDRLPILRPEELTPLVRQMLEPYGKVLHITTVSSSPLGEAWKPIAFTVTNLDIPKPPVQCLKVVSSRPATDARVHRTSLGIAQNKEITKLGLSDLAWTLNEMQQGKPATSTIDNTIPVESKHTSQAKTQDLHHMDNTTEASVSRYEGSKTHSINLAHSMSTHENNYNIMEQPNDLAIKNLDNSEDTESDSDYQPSAGDQSEVTESDTEEHGSEDVMDLDEEVHILQEEARAAQNSPTPSSDQL</sequence>
<dbReference type="EMBL" id="JAANQT010000455">
    <property type="protein sequence ID" value="KAG1310863.1"/>
    <property type="molecule type" value="Genomic_DNA"/>
</dbReference>
<accession>A0A9P7BTX4</accession>
<protein>
    <recommendedName>
        <fullName evidence="5">SMP-LTD domain-containing protein</fullName>
    </recommendedName>
</protein>
<dbReference type="Proteomes" id="UP000716291">
    <property type="component" value="Unassembled WGS sequence"/>
</dbReference>